<dbReference type="Proteomes" id="UP001515660">
    <property type="component" value="Unassembled WGS sequence"/>
</dbReference>
<keyword evidence="1" id="KW-1133">Transmembrane helix</keyword>
<keyword evidence="1" id="KW-0472">Membrane</keyword>
<keyword evidence="1" id="KW-0812">Transmembrane</keyword>
<evidence type="ECO:0000313" key="4">
    <source>
        <dbReference type="Proteomes" id="UP001515660"/>
    </source>
</evidence>
<reference evidence="3 4" key="1">
    <citation type="journal article" date="2022" name="Microorganisms">
        <title>Genome Sequence and Characterization of a Xanthorhodopsin-Containing, Aerobic Anoxygenic Phototrophic Rhodobacter Species, Isolated from Mesophilic Conditions at Yellowstone National Park.</title>
        <authorList>
            <person name="Kyndt J.A."/>
            <person name="Robertson S."/>
            <person name="Shoffstall I.B."/>
            <person name="Ramaley R.F."/>
            <person name="Meyer T.E."/>
        </authorList>
    </citation>
    <scope>NUCLEOTIDE SEQUENCE [LARGE SCALE GENOMIC DNA]</scope>
    <source>
        <strain evidence="3 4">M37P</strain>
    </source>
</reference>
<keyword evidence="4" id="KW-1185">Reference proteome</keyword>
<gene>
    <name evidence="3" type="ORF">G8O29_07285</name>
</gene>
<evidence type="ECO:0000259" key="2">
    <source>
        <dbReference type="Pfam" id="PF03703"/>
    </source>
</evidence>
<dbReference type="InterPro" id="IPR005182">
    <property type="entry name" value="YdbS-like_PH"/>
</dbReference>
<accession>A0ABX0G6Q7</accession>
<evidence type="ECO:0000313" key="3">
    <source>
        <dbReference type="EMBL" id="NHB76544.1"/>
    </source>
</evidence>
<dbReference type="EMBL" id="JAANHS010000004">
    <property type="protein sequence ID" value="NHB76544.1"/>
    <property type="molecule type" value="Genomic_DNA"/>
</dbReference>
<comment type="caution">
    <text evidence="3">The sequence shown here is derived from an EMBL/GenBank/DDBJ whole genome shotgun (WGS) entry which is preliminary data.</text>
</comment>
<feature type="transmembrane region" description="Helical" evidence="1">
    <location>
        <begin position="45"/>
        <end position="66"/>
    </location>
</feature>
<feature type="transmembrane region" description="Helical" evidence="1">
    <location>
        <begin position="20"/>
        <end position="39"/>
    </location>
</feature>
<proteinExistence type="predicted"/>
<dbReference type="Pfam" id="PF03703">
    <property type="entry name" value="bPH_2"/>
    <property type="match status" value="1"/>
</dbReference>
<dbReference type="PANTHER" id="PTHR37938">
    <property type="entry name" value="BLL0215 PROTEIN"/>
    <property type="match status" value="1"/>
</dbReference>
<evidence type="ECO:0000256" key="1">
    <source>
        <dbReference type="SAM" id="Phobius"/>
    </source>
</evidence>
<dbReference type="RefSeq" id="WP_166402581.1">
    <property type="nucleotide sequence ID" value="NZ_JAANHS010000004.1"/>
</dbReference>
<dbReference type="PANTHER" id="PTHR37938:SF1">
    <property type="entry name" value="BLL0215 PROTEIN"/>
    <property type="match status" value="1"/>
</dbReference>
<organism evidence="3 4">
    <name type="scientific">Rhodobacter calidifons</name>
    <dbReference type="NCBI Taxonomy" id="2715277"/>
    <lineage>
        <taxon>Bacteria</taxon>
        <taxon>Pseudomonadati</taxon>
        <taxon>Pseudomonadota</taxon>
        <taxon>Alphaproteobacteria</taxon>
        <taxon>Rhodobacterales</taxon>
        <taxon>Rhodobacter group</taxon>
        <taxon>Rhodobacter</taxon>
    </lineage>
</organism>
<feature type="domain" description="YdbS-like PH" evidence="2">
    <location>
        <begin position="65"/>
        <end position="125"/>
    </location>
</feature>
<sequence>MSYVEKTLTQGEKVRHHAKAHWMTFVWPSAALAILVYAGPGDTPVVYGLFFVLLLLFALSGLIAYLTTELAVTNKKVVGKWGLVSRTTIEQRLDKVDSISVQQSILGRLFGYGTVTVNGSGLSASPARFISSPLAYRRAVQEAVEAVGKD</sequence>
<protein>
    <submittedName>
        <fullName evidence="3">PH domain-containing protein</fullName>
    </submittedName>
</protein>
<name>A0ABX0G6Q7_9RHOB</name>